<organism evidence="7 8">
    <name type="scientific">Centaurea solstitialis</name>
    <name type="common">yellow star-thistle</name>
    <dbReference type="NCBI Taxonomy" id="347529"/>
    <lineage>
        <taxon>Eukaryota</taxon>
        <taxon>Viridiplantae</taxon>
        <taxon>Streptophyta</taxon>
        <taxon>Embryophyta</taxon>
        <taxon>Tracheophyta</taxon>
        <taxon>Spermatophyta</taxon>
        <taxon>Magnoliopsida</taxon>
        <taxon>eudicotyledons</taxon>
        <taxon>Gunneridae</taxon>
        <taxon>Pentapetalae</taxon>
        <taxon>asterids</taxon>
        <taxon>campanulids</taxon>
        <taxon>Asterales</taxon>
        <taxon>Asteraceae</taxon>
        <taxon>Carduoideae</taxon>
        <taxon>Cardueae</taxon>
        <taxon>Centaureinae</taxon>
        <taxon>Centaurea</taxon>
    </lineage>
</organism>
<dbReference type="InterPro" id="IPR001245">
    <property type="entry name" value="Ser-Thr/Tyr_kinase_cat_dom"/>
</dbReference>
<name>A0AA38WKX9_9ASTR</name>
<dbReference type="Gene3D" id="3.30.200.20">
    <property type="entry name" value="Phosphorylase Kinase, domain 1"/>
    <property type="match status" value="1"/>
</dbReference>
<dbReference type="GO" id="GO:0004674">
    <property type="term" value="F:protein serine/threonine kinase activity"/>
    <property type="evidence" value="ECO:0007669"/>
    <property type="project" value="UniProtKB-KW"/>
</dbReference>
<dbReference type="SUPFAM" id="SSF56112">
    <property type="entry name" value="Protein kinase-like (PK-like)"/>
    <property type="match status" value="1"/>
</dbReference>
<keyword evidence="5" id="KW-0067">ATP-binding</keyword>
<evidence type="ECO:0000256" key="5">
    <source>
        <dbReference type="ARBA" id="ARBA00022840"/>
    </source>
</evidence>
<dbReference type="InterPro" id="IPR008271">
    <property type="entry name" value="Ser/Thr_kinase_AS"/>
</dbReference>
<accession>A0AA38WKX9</accession>
<keyword evidence="2" id="KW-0808">Transferase</keyword>
<evidence type="ECO:0000313" key="8">
    <source>
        <dbReference type="Proteomes" id="UP001172457"/>
    </source>
</evidence>
<dbReference type="Pfam" id="PF07714">
    <property type="entry name" value="PK_Tyr_Ser-Thr"/>
    <property type="match status" value="1"/>
</dbReference>
<dbReference type="SMART" id="SM00220">
    <property type="entry name" value="S_TKc"/>
    <property type="match status" value="1"/>
</dbReference>
<keyword evidence="3" id="KW-0547">Nucleotide-binding</keyword>
<keyword evidence="4" id="KW-0418">Kinase</keyword>
<dbReference type="InterPro" id="IPR000719">
    <property type="entry name" value="Prot_kinase_dom"/>
</dbReference>
<dbReference type="Gene3D" id="1.10.510.10">
    <property type="entry name" value="Transferase(Phosphotransferase) domain 1"/>
    <property type="match status" value="1"/>
</dbReference>
<comment type="caution">
    <text evidence="7">The sequence shown here is derived from an EMBL/GenBank/DDBJ whole genome shotgun (WGS) entry which is preliminary data.</text>
</comment>
<proteinExistence type="predicted"/>
<evidence type="ECO:0000256" key="2">
    <source>
        <dbReference type="ARBA" id="ARBA00022679"/>
    </source>
</evidence>
<evidence type="ECO:0000256" key="4">
    <source>
        <dbReference type="ARBA" id="ARBA00022777"/>
    </source>
</evidence>
<reference evidence="7" key="1">
    <citation type="submission" date="2023-03" db="EMBL/GenBank/DDBJ databases">
        <title>Chromosome-scale reference genome and RAD-based genetic map of yellow starthistle (Centaurea solstitialis) reveal putative structural variation and QTLs associated with invader traits.</title>
        <authorList>
            <person name="Reatini B."/>
            <person name="Cang F.A."/>
            <person name="Jiang Q."/>
            <person name="Mckibben M.T.W."/>
            <person name="Barker M.S."/>
            <person name="Rieseberg L.H."/>
            <person name="Dlugosch K.M."/>
        </authorList>
    </citation>
    <scope>NUCLEOTIDE SEQUENCE</scope>
    <source>
        <strain evidence="7">CAN-66</strain>
        <tissue evidence="7">Leaf</tissue>
    </source>
</reference>
<protein>
    <recommendedName>
        <fullName evidence="6">Protein kinase domain-containing protein</fullName>
    </recommendedName>
</protein>
<keyword evidence="8" id="KW-1185">Reference proteome</keyword>
<keyword evidence="1" id="KW-0723">Serine/threonine-protein kinase</keyword>
<evidence type="ECO:0000256" key="3">
    <source>
        <dbReference type="ARBA" id="ARBA00022741"/>
    </source>
</evidence>
<dbReference type="PANTHER" id="PTHR27002:SF932">
    <property type="entry name" value="RECEPTOR-LIKE SERINE_THREONINE-PROTEIN KINASE"/>
    <property type="match status" value="1"/>
</dbReference>
<dbReference type="GO" id="GO:0005886">
    <property type="term" value="C:plasma membrane"/>
    <property type="evidence" value="ECO:0007669"/>
    <property type="project" value="TreeGrafter"/>
</dbReference>
<dbReference type="PROSITE" id="PS00108">
    <property type="entry name" value="PROTEIN_KINASE_ST"/>
    <property type="match status" value="1"/>
</dbReference>
<feature type="domain" description="Protein kinase" evidence="6">
    <location>
        <begin position="34"/>
        <end position="246"/>
    </location>
</feature>
<dbReference type="AlphaFoldDB" id="A0AA38WKX9"/>
<evidence type="ECO:0000313" key="7">
    <source>
        <dbReference type="EMBL" id="KAJ9553609.1"/>
    </source>
</evidence>
<dbReference type="FunFam" id="3.30.200.20:FF:000418">
    <property type="entry name" value="G-type lectin S-receptor-like serine/threonine-protein kinase"/>
    <property type="match status" value="1"/>
</dbReference>
<evidence type="ECO:0000256" key="1">
    <source>
        <dbReference type="ARBA" id="ARBA00022527"/>
    </source>
</evidence>
<dbReference type="Proteomes" id="UP001172457">
    <property type="component" value="Chromosome 4"/>
</dbReference>
<evidence type="ECO:0000259" key="6">
    <source>
        <dbReference type="PROSITE" id="PS50011"/>
    </source>
</evidence>
<dbReference type="GO" id="GO:0005524">
    <property type="term" value="F:ATP binding"/>
    <property type="evidence" value="ECO:0007669"/>
    <property type="project" value="UniProtKB-KW"/>
</dbReference>
<dbReference type="FunFam" id="1.10.510.10:FF:001019">
    <property type="entry name" value="G-type lectin S-receptor-like serine/threonine-protein kinase B120"/>
    <property type="match status" value="1"/>
</dbReference>
<dbReference type="PROSITE" id="PS50011">
    <property type="entry name" value="PROTEIN_KINASE_DOM"/>
    <property type="match status" value="1"/>
</dbReference>
<dbReference type="EMBL" id="JARYMX010000004">
    <property type="protein sequence ID" value="KAJ9553609.1"/>
    <property type="molecule type" value="Genomic_DNA"/>
</dbReference>
<dbReference type="InterPro" id="IPR011009">
    <property type="entry name" value="Kinase-like_dom_sf"/>
</dbReference>
<gene>
    <name evidence="7" type="ORF">OSB04_017654</name>
</gene>
<dbReference type="PIRSF" id="PIRSF000654">
    <property type="entry name" value="Integrin-linked_kinase"/>
    <property type="match status" value="1"/>
</dbReference>
<dbReference type="PANTHER" id="PTHR27002">
    <property type="entry name" value="RECEPTOR-LIKE SERINE/THREONINE-PROTEIN KINASE SD1-8"/>
    <property type="match status" value="1"/>
</dbReference>
<sequence>MSLIKRLRTSVLMDDLDSMPFFSLHEIAKATDNFSINNKIGEGGFGPVYKGVLEDGKEVAVKRLSETSQQGLDEFKNEVICIAKLQHRNLVKLLGYCIHGNELILVYEYMANKSLDCFLFDETRSSILDWPQRFHIINGMARGILYLHQDSHLQIIHRDLKAGNILLDANMNLKISDFGLARKFVGKDVMAKTKKVVGTYGYISPEYPVHGRFSIKSDVFSFGVLVLEIVSGKKNREFSRDGHGDN</sequence>